<dbReference type="PANTHER" id="PTHR32089">
    <property type="entry name" value="METHYL-ACCEPTING CHEMOTAXIS PROTEIN MCPB"/>
    <property type="match status" value="1"/>
</dbReference>
<dbReference type="SMART" id="SM00304">
    <property type="entry name" value="HAMP"/>
    <property type="match status" value="1"/>
</dbReference>
<dbReference type="PROSITE" id="PS50885">
    <property type="entry name" value="HAMP"/>
    <property type="match status" value="1"/>
</dbReference>
<keyword evidence="8 10" id="KW-0807">Transducer</keyword>
<evidence type="ECO:0000259" key="13">
    <source>
        <dbReference type="PROSITE" id="PS50885"/>
    </source>
</evidence>
<evidence type="ECO:0000256" key="9">
    <source>
        <dbReference type="ARBA" id="ARBA00029447"/>
    </source>
</evidence>
<dbReference type="Pfam" id="PF00672">
    <property type="entry name" value="HAMP"/>
    <property type="match status" value="1"/>
</dbReference>
<reference evidence="14 15" key="1">
    <citation type="journal article" date="2023" name="Ecotoxicol. Environ. Saf.">
        <title>Mercury remediation potential of mercury-resistant strain Rheinheimera metallidurans sp. nov. isolated from a municipal waste dumping site.</title>
        <authorList>
            <person name="Yadav V."/>
            <person name="Manjhi A."/>
            <person name="Vadakedath N."/>
        </authorList>
    </citation>
    <scope>NUCLEOTIDE SEQUENCE [LARGE SCALE GENOMIC DNA]</scope>
    <source>
        <strain evidence="14 15">E-49</strain>
    </source>
</reference>
<feature type="transmembrane region" description="Helical" evidence="11">
    <location>
        <begin position="12"/>
        <end position="33"/>
    </location>
</feature>
<dbReference type="CDD" id="cd06225">
    <property type="entry name" value="HAMP"/>
    <property type="match status" value="1"/>
</dbReference>
<comment type="subcellular location">
    <subcellularLocation>
        <location evidence="1">Cell membrane</location>
        <topology evidence="1">Multi-pass membrane protein</topology>
    </subcellularLocation>
</comment>
<feature type="domain" description="Methyl-accepting transducer" evidence="12">
    <location>
        <begin position="271"/>
        <end position="507"/>
    </location>
</feature>
<accession>A0ABU8C6I1</accession>
<keyword evidence="15" id="KW-1185">Reference proteome</keyword>
<evidence type="ECO:0000256" key="3">
    <source>
        <dbReference type="ARBA" id="ARBA00022481"/>
    </source>
</evidence>
<dbReference type="InterPro" id="IPR003122">
    <property type="entry name" value="Tar_rcpt_lig-bd"/>
</dbReference>
<comment type="similarity">
    <text evidence="9">Belongs to the methyl-accepting chemotaxis (MCP) protein family.</text>
</comment>
<dbReference type="SUPFAM" id="SSF58104">
    <property type="entry name" value="Methyl-accepting chemotaxis protein (MCP) signaling domain"/>
    <property type="match status" value="1"/>
</dbReference>
<evidence type="ECO:0000256" key="1">
    <source>
        <dbReference type="ARBA" id="ARBA00004651"/>
    </source>
</evidence>
<gene>
    <name evidence="14" type="ORF">MN202_09890</name>
</gene>
<proteinExistence type="inferred from homology"/>
<keyword evidence="3" id="KW-0488">Methylation</keyword>
<dbReference type="RefSeq" id="WP_335735957.1">
    <property type="nucleotide sequence ID" value="NZ_JALAAR010000007.1"/>
</dbReference>
<dbReference type="Pfam" id="PF02203">
    <property type="entry name" value="TarH"/>
    <property type="match status" value="1"/>
</dbReference>
<evidence type="ECO:0000256" key="10">
    <source>
        <dbReference type="PROSITE-ProRule" id="PRU00284"/>
    </source>
</evidence>
<keyword evidence="7 11" id="KW-0472">Membrane</keyword>
<dbReference type="InterPro" id="IPR004089">
    <property type="entry name" value="MCPsignal_dom"/>
</dbReference>
<comment type="caution">
    <text evidence="14">The sequence shown here is derived from an EMBL/GenBank/DDBJ whole genome shotgun (WGS) entry which is preliminary data.</text>
</comment>
<dbReference type="EMBL" id="JALAAR010000007">
    <property type="protein sequence ID" value="MEH8017546.1"/>
    <property type="molecule type" value="Genomic_DNA"/>
</dbReference>
<keyword evidence="6 11" id="KW-1133">Transmembrane helix</keyword>
<evidence type="ECO:0000313" key="14">
    <source>
        <dbReference type="EMBL" id="MEH8017546.1"/>
    </source>
</evidence>
<keyword evidence="2" id="KW-1003">Cell membrane</keyword>
<evidence type="ECO:0000256" key="2">
    <source>
        <dbReference type="ARBA" id="ARBA00022475"/>
    </source>
</evidence>
<dbReference type="PANTHER" id="PTHR32089:SF119">
    <property type="entry name" value="METHYL-ACCEPTING CHEMOTAXIS PROTEIN CTPL"/>
    <property type="match status" value="1"/>
</dbReference>
<dbReference type="InterPro" id="IPR003660">
    <property type="entry name" value="HAMP_dom"/>
</dbReference>
<evidence type="ECO:0000256" key="8">
    <source>
        <dbReference type="ARBA" id="ARBA00023224"/>
    </source>
</evidence>
<sequence length="548" mass="59128">MLSKLKISGRVLLLGVLPLLMLVLVLLAAFWSAQQKDKLFNRLYDDHLAILSDVMAVQQTLQQTALQDIRKYRTGWASAEATEQVVKQHLIRAQQHWQGFVQSRPAQDSAEFYAELDQSFDKAIKHYQEWISYAGSDALLVRILNESTVNNEIELRITAFTSLTEAFIQQQIAAGATVRDSAERFTTQLVNAYSIGGMLLLLLISGLIWAVQRSVCRPLWALRDMLKQVQQSSDLTLRANDSGSDEVAEAARALNQMIGHFQQLVVTLGNSSALLTEQAASVFQSSDDVSHSVVRQADQANQLATAVGQMRASVQDVAAHAKDAAAAAQQAETLCAAGRDVAADSAAGISALAQQLQHSAQVVRQLQQESGQISGVLDVIGKISEQTNLLALNAAIEAARAGEAGRGFSVVADEVRTLSANTKQATESISKMISQLQQQAVSAVTVMQQAHKDADTNVQLAQTAGSRFTELAAAVESIAATNLSICTATEQQQRVSADIAQNIHLLNDDVVQLSDGAARAANASEQLNQLAMQLSDDWRVFNVAAKSA</sequence>
<evidence type="ECO:0000256" key="11">
    <source>
        <dbReference type="SAM" id="Phobius"/>
    </source>
</evidence>
<evidence type="ECO:0000313" key="15">
    <source>
        <dbReference type="Proteomes" id="UP001375382"/>
    </source>
</evidence>
<evidence type="ECO:0000256" key="4">
    <source>
        <dbReference type="ARBA" id="ARBA00022500"/>
    </source>
</evidence>
<feature type="transmembrane region" description="Helical" evidence="11">
    <location>
        <begin position="189"/>
        <end position="211"/>
    </location>
</feature>
<keyword evidence="5 11" id="KW-0812">Transmembrane</keyword>
<dbReference type="Proteomes" id="UP001375382">
    <property type="component" value="Unassembled WGS sequence"/>
</dbReference>
<evidence type="ECO:0000256" key="6">
    <source>
        <dbReference type="ARBA" id="ARBA00022989"/>
    </source>
</evidence>
<keyword evidence="4" id="KW-0145">Chemotaxis</keyword>
<evidence type="ECO:0000256" key="7">
    <source>
        <dbReference type="ARBA" id="ARBA00023136"/>
    </source>
</evidence>
<organism evidence="14 15">
    <name type="scientific">Rheinheimera muenzenbergensis</name>
    <dbReference type="NCBI Taxonomy" id="1193628"/>
    <lineage>
        <taxon>Bacteria</taxon>
        <taxon>Pseudomonadati</taxon>
        <taxon>Pseudomonadota</taxon>
        <taxon>Gammaproteobacteria</taxon>
        <taxon>Chromatiales</taxon>
        <taxon>Chromatiaceae</taxon>
        <taxon>Rheinheimera</taxon>
    </lineage>
</organism>
<evidence type="ECO:0000256" key="5">
    <source>
        <dbReference type="ARBA" id="ARBA00022692"/>
    </source>
</evidence>
<name>A0ABU8C6I1_9GAMM</name>
<dbReference type="Gene3D" id="1.10.287.950">
    <property type="entry name" value="Methyl-accepting chemotaxis protein"/>
    <property type="match status" value="1"/>
</dbReference>
<evidence type="ECO:0000259" key="12">
    <source>
        <dbReference type="PROSITE" id="PS50111"/>
    </source>
</evidence>
<dbReference type="Pfam" id="PF00015">
    <property type="entry name" value="MCPsignal"/>
    <property type="match status" value="1"/>
</dbReference>
<feature type="domain" description="HAMP" evidence="13">
    <location>
        <begin position="213"/>
        <end position="266"/>
    </location>
</feature>
<dbReference type="SMART" id="SM00283">
    <property type="entry name" value="MA"/>
    <property type="match status" value="1"/>
</dbReference>
<dbReference type="PROSITE" id="PS50111">
    <property type="entry name" value="CHEMOTAXIS_TRANSDUC_2"/>
    <property type="match status" value="1"/>
</dbReference>
<protein>
    <submittedName>
        <fullName evidence="14">Methyl-accepting chemotaxis protein</fullName>
    </submittedName>
</protein>